<dbReference type="InterPro" id="IPR013760">
    <property type="entry name" value="Topo_IIA-like_dom_sf"/>
</dbReference>
<dbReference type="CDD" id="cd16928">
    <property type="entry name" value="HATPase_GyrB-like"/>
    <property type="match status" value="1"/>
</dbReference>
<feature type="site" description="Interaction with DNA" evidence="10">
    <location>
        <position position="514"/>
    </location>
</feature>
<feature type="binding site" evidence="10">
    <location>
        <position position="73"/>
    </location>
    <ligand>
        <name>ATP</name>
        <dbReference type="ChEBI" id="CHEBI:30616"/>
    </ligand>
</feature>
<evidence type="ECO:0000256" key="2">
    <source>
        <dbReference type="ARBA" id="ARBA00001946"/>
    </source>
</evidence>
<dbReference type="Pfam" id="PF00204">
    <property type="entry name" value="DNA_gyraseB"/>
    <property type="match status" value="1"/>
</dbReference>
<keyword evidence="5 10" id="KW-0067">ATP-binding</keyword>
<dbReference type="GO" id="GO:0003677">
    <property type="term" value="F:DNA binding"/>
    <property type="evidence" value="ECO:0007669"/>
    <property type="project" value="UniProtKB-UniRule"/>
</dbReference>
<dbReference type="STRING" id="1193729.A1OE_789"/>
<dbReference type="GO" id="GO:0007059">
    <property type="term" value="P:chromosome segregation"/>
    <property type="evidence" value="ECO:0007669"/>
    <property type="project" value="UniProtKB-UniRule"/>
</dbReference>
<dbReference type="PROSITE" id="PS00177">
    <property type="entry name" value="TOPOISOMERASE_II"/>
    <property type="match status" value="1"/>
</dbReference>
<dbReference type="EMBL" id="CP003539">
    <property type="protein sequence ID" value="AFX98974.1"/>
    <property type="molecule type" value="Genomic_DNA"/>
</dbReference>
<sequence>MNISSYSAKDIEVLDGLEPVRRRPGMYIGGTDERAMHHLVAEVLDNSMDEAIAGFASRIGIELSADQTVTIYDNGRGIPIDHHPKFSDKSALEIILTTLHTGSKFSEKVYSTAGGLHGVGISVVNALSDKLEVEVSREQQLYRQHFSRGVPTGALEKVADRLGGQGTTVRFHPDPEIFGATLKFRPSILFRMARSKAYLFNGVEIYWKCDSVLLHDDHATPQESNLHYPGGLSDFLASAIKGRRTVAAQPFIGDVEFSTDRGRVEWAVTWPDDQDNGFLHAYCNAIPTPQGGTHESGLRNALARGIRAYGELINNKKAAQITSEDVMAGACVMLSIFISDPAFHGQTKDKLASASATRMVDQAVKDHFDHWLSGDPDTANQLLNLLIERAEDRLRRRQQKEVSRKTATRRLRLPGKLADCSRSDNEGTEIFLVEGDSAGGSAKQARNRETQAILPLRGKILNVASATTEKLRANQELSDLLLALGCGSGSSYQQDALRYEKVIIMTDADVDGAHIASLLMTFFYRELHKLIADGNLYLAMPPLYKLVHNGKTIYARDDAHRAELVHNYCSSRGKIEISRFKGLGEMPPAQLRETTMDPRSRQLMRIRIPPNYDSKLMVEPELESENVRTRDLVDTLMGKKADKRLEFIQSNAQFVLNIDI</sequence>
<dbReference type="InterPro" id="IPR013506">
    <property type="entry name" value="Topo_IIA_bsu_dom2"/>
</dbReference>
<feature type="domain" description="Toprim" evidence="11">
    <location>
        <begin position="428"/>
        <end position="542"/>
    </location>
</feature>
<dbReference type="InterPro" id="IPR006171">
    <property type="entry name" value="TOPRIM_dom"/>
</dbReference>
<dbReference type="FunFam" id="3.40.50.670:FF:000001">
    <property type="entry name" value="DNA topoisomerase 2"/>
    <property type="match status" value="1"/>
</dbReference>
<evidence type="ECO:0000256" key="7">
    <source>
        <dbReference type="ARBA" id="ARBA00023029"/>
    </source>
</evidence>
<dbReference type="PRINTS" id="PR00418">
    <property type="entry name" value="TPI2FAMILY"/>
</dbReference>
<dbReference type="Pfam" id="PF02518">
    <property type="entry name" value="HATPase_c"/>
    <property type="match status" value="1"/>
</dbReference>
<dbReference type="PATRIC" id="fig|1193729.4.peg.431"/>
<dbReference type="PANTHER" id="PTHR45866">
    <property type="entry name" value="DNA GYRASE/TOPOISOMERASE SUBUNIT B"/>
    <property type="match status" value="1"/>
</dbReference>
<evidence type="ECO:0000256" key="6">
    <source>
        <dbReference type="ARBA" id="ARBA00022842"/>
    </source>
</evidence>
<dbReference type="PANTHER" id="PTHR45866:SF4">
    <property type="entry name" value="DNA TOPOISOMERASE 4 SUBUNIT B"/>
    <property type="match status" value="1"/>
</dbReference>
<dbReference type="SMART" id="SM00433">
    <property type="entry name" value="TOP2c"/>
    <property type="match status" value="1"/>
</dbReference>
<dbReference type="InterPro" id="IPR001241">
    <property type="entry name" value="Topo_IIA"/>
</dbReference>
<keyword evidence="7 10" id="KW-0799">Topoisomerase</keyword>
<dbReference type="SUPFAM" id="SSF54211">
    <property type="entry name" value="Ribosomal protein S5 domain 2-like"/>
    <property type="match status" value="1"/>
</dbReference>
<dbReference type="FunFam" id="3.30.565.10:FF:000002">
    <property type="entry name" value="DNA gyrase subunit B"/>
    <property type="match status" value="1"/>
</dbReference>
<reference evidence="12 13" key="1">
    <citation type="journal article" date="2012" name="Proc. Natl. Acad. Sci. U.S.A.">
        <title>Genome streamlining and chemical defense in a coral reef symbiosis.</title>
        <authorList>
            <person name="Kwan J.C."/>
            <person name="Donia M.S."/>
            <person name="Han A.W."/>
            <person name="Hirose E."/>
            <person name="Haygood M.G."/>
            <person name="Schmidt E.W."/>
        </authorList>
    </citation>
    <scope>NUCLEOTIDE SEQUENCE [LARGE SCALE GENOMIC DNA]</scope>
    <source>
        <strain evidence="12 13">L2</strain>
    </source>
</reference>
<evidence type="ECO:0000259" key="11">
    <source>
        <dbReference type="PROSITE" id="PS50880"/>
    </source>
</evidence>
<keyword evidence="9 10" id="KW-0413">Isomerase</keyword>
<dbReference type="Gene3D" id="3.30.230.10">
    <property type="match status" value="1"/>
</dbReference>
<keyword evidence="13" id="KW-1185">Reference proteome</keyword>
<dbReference type="HAMAP" id="MF_00938">
    <property type="entry name" value="ParE_type1"/>
    <property type="match status" value="1"/>
</dbReference>
<evidence type="ECO:0000256" key="1">
    <source>
        <dbReference type="ARBA" id="ARBA00000185"/>
    </source>
</evidence>
<dbReference type="GO" id="GO:0005524">
    <property type="term" value="F:ATP binding"/>
    <property type="evidence" value="ECO:0007669"/>
    <property type="project" value="UniProtKB-UniRule"/>
</dbReference>
<dbReference type="eggNOG" id="COG0187">
    <property type="taxonomic scope" value="Bacteria"/>
</dbReference>
<comment type="catalytic activity">
    <reaction evidence="1 10">
        <text>ATP-dependent breakage, passage and rejoining of double-stranded DNA.</text>
        <dbReference type="EC" id="5.6.2.2"/>
    </reaction>
</comment>
<dbReference type="Gene3D" id="3.40.50.670">
    <property type="match status" value="1"/>
</dbReference>
<evidence type="ECO:0000313" key="12">
    <source>
        <dbReference type="EMBL" id="AFX98974.1"/>
    </source>
</evidence>
<proteinExistence type="inferred from homology"/>
<dbReference type="NCBIfam" id="TIGR01055">
    <property type="entry name" value="parE_Gneg"/>
    <property type="match status" value="1"/>
</dbReference>
<gene>
    <name evidence="10 12" type="primary">parE</name>
    <name evidence="12" type="ORF">A1OE_789</name>
</gene>
<dbReference type="SUPFAM" id="SSF56719">
    <property type="entry name" value="Type II DNA topoisomerase"/>
    <property type="match status" value="1"/>
</dbReference>
<dbReference type="Pfam" id="PF01751">
    <property type="entry name" value="Toprim"/>
    <property type="match status" value="1"/>
</dbReference>
<accession>K7YR28</accession>
<feature type="binding site" evidence="10">
    <location>
        <begin position="115"/>
        <end position="121"/>
    </location>
    <ligand>
        <name>ATP</name>
        <dbReference type="ChEBI" id="CHEBI:30616"/>
    </ligand>
</feature>
<dbReference type="PRINTS" id="PR01159">
    <property type="entry name" value="DNAGYRASEB"/>
</dbReference>
<dbReference type="SMART" id="SM00387">
    <property type="entry name" value="HATPase_c"/>
    <property type="match status" value="1"/>
</dbReference>
<dbReference type="RefSeq" id="WP_015088472.1">
    <property type="nucleotide sequence ID" value="NC_019566.1"/>
</dbReference>
<dbReference type="CDD" id="cd00822">
    <property type="entry name" value="TopoII_Trans_DNA_gyrase"/>
    <property type="match status" value="1"/>
</dbReference>
<dbReference type="EC" id="5.6.2.2" evidence="10"/>
<dbReference type="PROSITE" id="PS50880">
    <property type="entry name" value="TOPRIM"/>
    <property type="match status" value="1"/>
</dbReference>
<dbReference type="InterPro" id="IPR036890">
    <property type="entry name" value="HATPase_C_sf"/>
</dbReference>
<feature type="binding site" evidence="10">
    <location>
        <position position="46"/>
    </location>
    <ligand>
        <name>ATP</name>
        <dbReference type="ChEBI" id="CHEBI:30616"/>
    </ligand>
</feature>
<dbReference type="GO" id="GO:0003918">
    <property type="term" value="F:DNA topoisomerase type II (double strand cut, ATP-hydrolyzing) activity"/>
    <property type="evidence" value="ECO:0007669"/>
    <property type="project" value="UniProtKB-UniRule"/>
</dbReference>
<evidence type="ECO:0000256" key="10">
    <source>
        <dbReference type="HAMAP-Rule" id="MF_00938"/>
    </source>
</evidence>
<comment type="subunit">
    <text evidence="10">Heterotetramer composed of ParC and ParE.</text>
</comment>
<dbReference type="SUPFAM" id="SSF55874">
    <property type="entry name" value="ATPase domain of HSP90 chaperone/DNA topoisomerase II/histidine kinase"/>
    <property type="match status" value="1"/>
</dbReference>
<evidence type="ECO:0000256" key="5">
    <source>
        <dbReference type="ARBA" id="ARBA00022840"/>
    </source>
</evidence>
<comment type="similarity">
    <text evidence="10">Belongs to the type II topoisomerase family. ParE type 1 subfamily.</text>
</comment>
<organism evidence="12 13">
    <name type="scientific">Candidatus Endolissoclinum faulkneri L2</name>
    <dbReference type="NCBI Taxonomy" id="1193729"/>
    <lineage>
        <taxon>Bacteria</taxon>
        <taxon>Pseudomonadati</taxon>
        <taxon>Pseudomonadota</taxon>
        <taxon>Alphaproteobacteria</taxon>
        <taxon>Rhodospirillales</taxon>
        <taxon>Rhodospirillaceae</taxon>
        <taxon>Candidatus Endolissoclinum</taxon>
    </lineage>
</organism>
<dbReference type="Pfam" id="PF00986">
    <property type="entry name" value="DNA_gyraseB_C"/>
    <property type="match status" value="1"/>
</dbReference>
<feature type="site" description="Interaction with DNA" evidence="10">
    <location>
        <position position="462"/>
    </location>
</feature>
<keyword evidence="6" id="KW-0460">Magnesium</keyword>
<dbReference type="Gene3D" id="3.30.565.10">
    <property type="entry name" value="Histidine kinase-like ATPase, C-terminal domain"/>
    <property type="match status" value="1"/>
</dbReference>
<dbReference type="GO" id="GO:0006265">
    <property type="term" value="P:DNA topological change"/>
    <property type="evidence" value="ECO:0007669"/>
    <property type="project" value="UniProtKB-UniRule"/>
</dbReference>
<dbReference type="Proteomes" id="UP000010077">
    <property type="component" value="Chromosome"/>
</dbReference>
<comment type="function">
    <text evidence="10">Topoisomerase IV is essential for chromosome segregation. It relaxes supercoiled DNA. Performs the decatenation events required during the replication of a circular DNA molecule.</text>
</comment>
<protein>
    <recommendedName>
        <fullName evidence="10">DNA topoisomerase 4 subunit B</fullName>
        <ecNumber evidence="10">5.6.2.2</ecNumber>
    </recommendedName>
    <alternativeName>
        <fullName evidence="10">Topoisomerase IV subunit B</fullName>
    </alternativeName>
</protein>
<feature type="binding site" evidence="10">
    <location>
        <position position="6"/>
    </location>
    <ligand>
        <name>ATP</name>
        <dbReference type="ChEBI" id="CHEBI:30616"/>
    </ligand>
</feature>
<feature type="site" description="Interaction with DNA" evidence="10">
    <location>
        <position position="644"/>
    </location>
</feature>
<dbReference type="AlphaFoldDB" id="K7YR28"/>
<evidence type="ECO:0000313" key="13">
    <source>
        <dbReference type="Proteomes" id="UP000010077"/>
    </source>
</evidence>
<dbReference type="InterPro" id="IPR003594">
    <property type="entry name" value="HATPase_dom"/>
</dbReference>
<dbReference type="InterPro" id="IPR018522">
    <property type="entry name" value="TopoIIA_CS"/>
</dbReference>
<keyword evidence="4 10" id="KW-0547">Nucleotide-binding</keyword>
<evidence type="ECO:0000256" key="9">
    <source>
        <dbReference type="ARBA" id="ARBA00023235"/>
    </source>
</evidence>
<keyword evidence="3" id="KW-0479">Metal-binding</keyword>
<dbReference type="HOGENOM" id="CLU_006146_4_1_5"/>
<name>K7YR28_9PROT</name>
<dbReference type="GO" id="GO:0005694">
    <property type="term" value="C:chromosome"/>
    <property type="evidence" value="ECO:0007669"/>
    <property type="project" value="InterPro"/>
</dbReference>
<dbReference type="InterPro" id="IPR005737">
    <property type="entry name" value="TopoIV_B_Gneg"/>
</dbReference>
<evidence type="ECO:0000256" key="4">
    <source>
        <dbReference type="ARBA" id="ARBA00022741"/>
    </source>
</evidence>
<dbReference type="KEGG" id="thal:A1OE_789"/>
<feature type="binding site" evidence="10">
    <location>
        <position position="348"/>
    </location>
    <ligand>
        <name>ATP</name>
        <dbReference type="ChEBI" id="CHEBI:30616"/>
    </ligand>
</feature>
<evidence type="ECO:0000256" key="8">
    <source>
        <dbReference type="ARBA" id="ARBA00023125"/>
    </source>
</evidence>
<dbReference type="InterPro" id="IPR002288">
    <property type="entry name" value="DNA_gyrase_B_C"/>
</dbReference>
<dbReference type="InterPro" id="IPR020568">
    <property type="entry name" value="Ribosomal_Su5_D2-typ_SF"/>
</dbReference>
<keyword evidence="8 10" id="KW-0238">DNA-binding</keyword>
<comment type="cofactor">
    <cofactor evidence="2">
        <name>Mg(2+)</name>
        <dbReference type="ChEBI" id="CHEBI:18420"/>
    </cofactor>
</comment>
<dbReference type="InterPro" id="IPR014721">
    <property type="entry name" value="Ribsml_uS5_D2-typ_fold_subgr"/>
</dbReference>
<dbReference type="GO" id="GO:0046872">
    <property type="term" value="F:metal ion binding"/>
    <property type="evidence" value="ECO:0007669"/>
    <property type="project" value="UniProtKB-KW"/>
</dbReference>
<dbReference type="InterPro" id="IPR013759">
    <property type="entry name" value="Topo_IIA_B_C"/>
</dbReference>
<dbReference type="InterPro" id="IPR000565">
    <property type="entry name" value="Topo_IIA_B"/>
</dbReference>
<evidence type="ECO:0000256" key="3">
    <source>
        <dbReference type="ARBA" id="ARBA00022723"/>
    </source>
</evidence>